<organism evidence="4 5">
    <name type="scientific">Fructobacillus broussonetiae</name>
    <dbReference type="NCBI Taxonomy" id="2713173"/>
    <lineage>
        <taxon>Bacteria</taxon>
        <taxon>Bacillati</taxon>
        <taxon>Bacillota</taxon>
        <taxon>Bacilli</taxon>
        <taxon>Lactobacillales</taxon>
        <taxon>Lactobacillaceae</taxon>
        <taxon>Fructobacillus</taxon>
    </lineage>
</organism>
<feature type="coiled-coil region" evidence="1">
    <location>
        <begin position="25"/>
        <end position="78"/>
    </location>
</feature>
<keyword evidence="5" id="KW-1185">Reference proteome</keyword>
<accession>A0ABS5QYN7</accession>
<evidence type="ECO:0000313" key="4">
    <source>
        <dbReference type="EMBL" id="MBS9338308.1"/>
    </source>
</evidence>
<gene>
    <name evidence="4" type="ORF">G6R29_01490</name>
</gene>
<keyword evidence="1" id="KW-0175">Coiled coil</keyword>
<dbReference type="EMBL" id="JAAMFK010000001">
    <property type="protein sequence ID" value="MBS9338308.1"/>
    <property type="molecule type" value="Genomic_DNA"/>
</dbReference>
<name>A0ABS5QYN7_9LACO</name>
<protein>
    <submittedName>
        <fullName evidence="4">DUF1542 domain-containing protein</fullName>
    </submittedName>
</protein>
<feature type="compositionally biased region" description="Basic and acidic residues" evidence="2">
    <location>
        <begin position="126"/>
        <end position="163"/>
    </location>
</feature>
<dbReference type="InterPro" id="IPR011439">
    <property type="entry name" value="DUF1542"/>
</dbReference>
<dbReference type="Pfam" id="PF07564">
    <property type="entry name" value="DUF1542"/>
    <property type="match status" value="1"/>
</dbReference>
<reference evidence="4 5" key="1">
    <citation type="submission" date="2020-02" db="EMBL/GenBank/DDBJ databases">
        <title>Fructobacillus sp. isolated from paper mulberry of Taiwan.</title>
        <authorList>
            <person name="Lin S.-T."/>
        </authorList>
    </citation>
    <scope>NUCLEOTIDE SEQUENCE [LARGE SCALE GENOMIC DNA]</scope>
    <source>
        <strain evidence="4 5">M2-14</strain>
    </source>
</reference>
<evidence type="ECO:0000256" key="2">
    <source>
        <dbReference type="SAM" id="MobiDB-lite"/>
    </source>
</evidence>
<feature type="region of interest" description="Disordered" evidence="2">
    <location>
        <begin position="90"/>
        <end position="224"/>
    </location>
</feature>
<dbReference type="Proteomes" id="UP001519504">
    <property type="component" value="Unassembled WGS sequence"/>
</dbReference>
<feature type="compositionally biased region" description="Acidic residues" evidence="2">
    <location>
        <begin position="116"/>
        <end position="125"/>
    </location>
</feature>
<feature type="compositionally biased region" description="Polar residues" evidence="2">
    <location>
        <begin position="184"/>
        <end position="196"/>
    </location>
</feature>
<feature type="compositionally biased region" description="Basic and acidic residues" evidence="2">
    <location>
        <begin position="173"/>
        <end position="183"/>
    </location>
</feature>
<proteinExistence type="predicted"/>
<sequence length="249" mass="26597">MTRLVKALIQSIPDPIKLQVTASDKDAAKKQIDDAAKQYHDKVKEMGNTDSSDQDEIEGDLEAAVENAKAAIDKAKSKTELDAAVSDGLDKINNLPLPTPVVTPHSADGGDSLRDGDEDTDNGDVDSEKNKHNETDIDQDDASKAADKQDAKSSDNKSDEKFGSAEASGQVDGQEKSMDRHAQTTDTDATKNSNLSLKAENENKTETVPVSHAMPDTAKKTDGNFKQSIGLALVGIASALGYKKTKKQD</sequence>
<dbReference type="RefSeq" id="WP_213808587.1">
    <property type="nucleotide sequence ID" value="NZ_JAAMFK010000001.1"/>
</dbReference>
<feature type="domain" description="DUF1542" evidence="3">
    <location>
        <begin position="25"/>
        <end position="95"/>
    </location>
</feature>
<evidence type="ECO:0000259" key="3">
    <source>
        <dbReference type="Pfam" id="PF07564"/>
    </source>
</evidence>
<evidence type="ECO:0000256" key="1">
    <source>
        <dbReference type="SAM" id="Coils"/>
    </source>
</evidence>
<evidence type="ECO:0000313" key="5">
    <source>
        <dbReference type="Proteomes" id="UP001519504"/>
    </source>
</evidence>
<comment type="caution">
    <text evidence="4">The sequence shown here is derived from an EMBL/GenBank/DDBJ whole genome shotgun (WGS) entry which is preliminary data.</text>
</comment>